<feature type="compositionally biased region" description="Low complexity" evidence="5">
    <location>
        <begin position="45"/>
        <end position="55"/>
    </location>
</feature>
<keyword evidence="3 6" id="KW-1133">Transmembrane helix</keyword>
<gene>
    <name evidence="7" type="ORF">GGI15_002732</name>
</gene>
<evidence type="ECO:0000313" key="7">
    <source>
        <dbReference type="EMBL" id="KAJ2783002.1"/>
    </source>
</evidence>
<feature type="transmembrane region" description="Helical" evidence="6">
    <location>
        <begin position="147"/>
        <end position="173"/>
    </location>
</feature>
<comment type="subcellular location">
    <subcellularLocation>
        <location evidence="1">Membrane</location>
        <topology evidence="1">Multi-pass membrane protein</topology>
    </subcellularLocation>
</comment>
<dbReference type="GO" id="GO:0016020">
    <property type="term" value="C:membrane"/>
    <property type="evidence" value="ECO:0007669"/>
    <property type="project" value="UniProtKB-SubCell"/>
</dbReference>
<feature type="compositionally biased region" description="Polar residues" evidence="5">
    <location>
        <begin position="82"/>
        <end position="91"/>
    </location>
</feature>
<feature type="compositionally biased region" description="Basic and acidic residues" evidence="5">
    <location>
        <begin position="29"/>
        <end position="39"/>
    </location>
</feature>
<accession>A0A9W8HDL7</accession>
<evidence type="ECO:0000256" key="2">
    <source>
        <dbReference type="ARBA" id="ARBA00022692"/>
    </source>
</evidence>
<evidence type="ECO:0000313" key="8">
    <source>
        <dbReference type="Proteomes" id="UP001140172"/>
    </source>
</evidence>
<proteinExistence type="predicted"/>
<dbReference type="Proteomes" id="UP001140172">
    <property type="component" value="Unassembled WGS sequence"/>
</dbReference>
<evidence type="ECO:0000256" key="5">
    <source>
        <dbReference type="SAM" id="MobiDB-lite"/>
    </source>
</evidence>
<feature type="compositionally biased region" description="Polar residues" evidence="5">
    <location>
        <begin position="56"/>
        <end position="73"/>
    </location>
</feature>
<sequence length="207" mass="23093">MWIIDRLIARTHPALAMSDYSPIVDRSETPYKKEQEQQRASHPYSSSYGNVSRSSQPDSQVIQIAPESQSQGSVYGGEPTAGPSTFNSQDGGQRISRYETSMSLRYDVEAALAYVLGVFSGALLLVLEKKNDYVRFHAWQSSMLSAVSFAALIVMALISDTLYWLVFLAILGVHGYMARRAYIDGAVFERYPLPYIGPLAMQFVDEE</sequence>
<keyword evidence="4 6" id="KW-0472">Membrane</keyword>
<evidence type="ECO:0000256" key="6">
    <source>
        <dbReference type="SAM" id="Phobius"/>
    </source>
</evidence>
<keyword evidence="8" id="KW-1185">Reference proteome</keyword>
<name>A0A9W8HDL7_9FUNG</name>
<protein>
    <submittedName>
        <fullName evidence="7">Uncharacterized protein</fullName>
    </submittedName>
</protein>
<dbReference type="AlphaFoldDB" id="A0A9W8HDL7"/>
<dbReference type="PANTHER" id="PTHR36460:SF1">
    <property type="entry name" value="UPF0132 DOMAIN PROTEIN (AFU_ORTHOLOGUE AFUA_3G10255)"/>
    <property type="match status" value="1"/>
</dbReference>
<evidence type="ECO:0000256" key="3">
    <source>
        <dbReference type="ARBA" id="ARBA00022989"/>
    </source>
</evidence>
<feature type="transmembrane region" description="Helical" evidence="6">
    <location>
        <begin position="106"/>
        <end position="127"/>
    </location>
</feature>
<dbReference type="OrthoDB" id="5546837at2759"/>
<keyword evidence="2 6" id="KW-0812">Transmembrane</keyword>
<evidence type="ECO:0000256" key="4">
    <source>
        <dbReference type="ARBA" id="ARBA00023136"/>
    </source>
</evidence>
<dbReference type="EMBL" id="JANBUM010000158">
    <property type="protein sequence ID" value="KAJ2783002.1"/>
    <property type="molecule type" value="Genomic_DNA"/>
</dbReference>
<feature type="region of interest" description="Disordered" evidence="5">
    <location>
        <begin position="29"/>
        <end position="92"/>
    </location>
</feature>
<organism evidence="7 8">
    <name type="scientific">Coemansia interrupta</name>
    <dbReference type="NCBI Taxonomy" id="1126814"/>
    <lineage>
        <taxon>Eukaryota</taxon>
        <taxon>Fungi</taxon>
        <taxon>Fungi incertae sedis</taxon>
        <taxon>Zoopagomycota</taxon>
        <taxon>Kickxellomycotina</taxon>
        <taxon>Kickxellomycetes</taxon>
        <taxon>Kickxellales</taxon>
        <taxon>Kickxellaceae</taxon>
        <taxon>Coemansia</taxon>
    </lineage>
</organism>
<evidence type="ECO:0000256" key="1">
    <source>
        <dbReference type="ARBA" id="ARBA00004141"/>
    </source>
</evidence>
<reference evidence="7" key="1">
    <citation type="submission" date="2022-07" db="EMBL/GenBank/DDBJ databases">
        <title>Phylogenomic reconstructions and comparative analyses of Kickxellomycotina fungi.</title>
        <authorList>
            <person name="Reynolds N.K."/>
            <person name="Stajich J.E."/>
            <person name="Barry K."/>
            <person name="Grigoriev I.V."/>
            <person name="Crous P."/>
            <person name="Smith M.E."/>
        </authorList>
    </citation>
    <scope>NUCLEOTIDE SEQUENCE</scope>
    <source>
        <strain evidence="7">BCRC 34489</strain>
    </source>
</reference>
<dbReference type="PANTHER" id="PTHR36460">
    <property type="entry name" value="UPF0132 DOMAIN PROTEIN (AFU_ORTHOLOGUE AFUA_3G10255)"/>
    <property type="match status" value="1"/>
</dbReference>
<comment type="caution">
    <text evidence="7">The sequence shown here is derived from an EMBL/GenBank/DDBJ whole genome shotgun (WGS) entry which is preliminary data.</text>
</comment>